<name>A0A2N8KK56_9BURK</name>
<evidence type="ECO:0000256" key="1">
    <source>
        <dbReference type="ARBA" id="ARBA00023015"/>
    </source>
</evidence>
<keyword evidence="1" id="KW-0805">Transcription regulation</keyword>
<sequence length="271" mass="29046">MDTLTLQAGPGVRSPVVLPAPAEAPMLVARRVSFPAGAHLPAHQHVRGQFLFAAAGTMFVRTPGHAWLVPPSRALWLPAGTEHSIDAHGELHMRTLYLNAASAARLPAGCVVLEVTALLRELIMRMTSPEINGNGDDQAVALIGQLAVAEIARLPRCALELPMPASLDLLGLCERVLDDPVHGGEGSLPPGSARTLYRRFRAETGLSFVQWRRQACLLHAVRLLSGGMSVTRVALDSGYESLSAFSTMFRRTLGVTPRAFLSRLAGEVDAQ</sequence>
<comment type="caution">
    <text evidence="6">The sequence shown here is derived from an EMBL/GenBank/DDBJ whole genome shotgun (WGS) entry which is preliminary data.</text>
</comment>
<accession>A0A2N8KK56</accession>
<dbReference type="SUPFAM" id="SSF51182">
    <property type="entry name" value="RmlC-like cupins"/>
    <property type="match status" value="1"/>
</dbReference>
<evidence type="ECO:0000256" key="2">
    <source>
        <dbReference type="ARBA" id="ARBA00023125"/>
    </source>
</evidence>
<dbReference type="SMART" id="SM00342">
    <property type="entry name" value="HTH_ARAC"/>
    <property type="match status" value="1"/>
</dbReference>
<keyword evidence="3" id="KW-0010">Activator</keyword>
<protein>
    <submittedName>
        <fullName evidence="6">AraC family transcriptional regulator</fullName>
    </submittedName>
</protein>
<evidence type="ECO:0000313" key="6">
    <source>
        <dbReference type="EMBL" id="PND33838.1"/>
    </source>
</evidence>
<dbReference type="InterPro" id="IPR018060">
    <property type="entry name" value="HTH_AraC"/>
</dbReference>
<dbReference type="SUPFAM" id="SSF46689">
    <property type="entry name" value="Homeodomain-like"/>
    <property type="match status" value="1"/>
</dbReference>
<dbReference type="Gene3D" id="2.60.120.10">
    <property type="entry name" value="Jelly Rolls"/>
    <property type="match status" value="1"/>
</dbReference>
<reference evidence="6 7" key="1">
    <citation type="submission" date="2018-01" db="EMBL/GenBank/DDBJ databases">
        <title>The draft genome of an aniline degradation strain ANB-1.</title>
        <authorList>
            <person name="Zhang L."/>
            <person name="Jiang J."/>
        </authorList>
    </citation>
    <scope>NUCLEOTIDE SEQUENCE [LARGE SCALE GENOMIC DNA]</scope>
    <source>
        <strain evidence="6 7">ANB-1</strain>
    </source>
</reference>
<gene>
    <name evidence="6" type="ORF">C1I89_06140</name>
</gene>
<dbReference type="PROSITE" id="PS01124">
    <property type="entry name" value="HTH_ARAC_FAMILY_2"/>
    <property type="match status" value="1"/>
</dbReference>
<keyword evidence="2" id="KW-0238">DNA-binding</keyword>
<dbReference type="AlphaFoldDB" id="A0A2N8KK56"/>
<proteinExistence type="predicted"/>
<dbReference type="InterPro" id="IPR011051">
    <property type="entry name" value="RmlC_Cupin_sf"/>
</dbReference>
<dbReference type="InterPro" id="IPR014710">
    <property type="entry name" value="RmlC-like_jellyroll"/>
</dbReference>
<keyword evidence="4" id="KW-0804">Transcription</keyword>
<dbReference type="Gene3D" id="1.10.10.60">
    <property type="entry name" value="Homeodomain-like"/>
    <property type="match status" value="1"/>
</dbReference>
<dbReference type="Pfam" id="PF12833">
    <property type="entry name" value="HTH_18"/>
    <property type="match status" value="1"/>
</dbReference>
<dbReference type="Pfam" id="PF02311">
    <property type="entry name" value="AraC_binding"/>
    <property type="match status" value="1"/>
</dbReference>
<dbReference type="InterPro" id="IPR003313">
    <property type="entry name" value="AraC-bd"/>
</dbReference>
<dbReference type="Proteomes" id="UP000235994">
    <property type="component" value="Unassembled WGS sequence"/>
</dbReference>
<dbReference type="EMBL" id="POQS01000002">
    <property type="protein sequence ID" value="PND33838.1"/>
    <property type="molecule type" value="Genomic_DNA"/>
</dbReference>
<evidence type="ECO:0000313" key="7">
    <source>
        <dbReference type="Proteomes" id="UP000235994"/>
    </source>
</evidence>
<evidence type="ECO:0000256" key="3">
    <source>
        <dbReference type="ARBA" id="ARBA00023159"/>
    </source>
</evidence>
<dbReference type="PRINTS" id="PR00032">
    <property type="entry name" value="HTHARAC"/>
</dbReference>
<keyword evidence="7" id="KW-1185">Reference proteome</keyword>
<dbReference type="InterPro" id="IPR020449">
    <property type="entry name" value="Tscrpt_reg_AraC-type_HTH"/>
</dbReference>
<feature type="domain" description="HTH araC/xylS-type" evidence="5">
    <location>
        <begin position="192"/>
        <end position="263"/>
    </location>
</feature>
<dbReference type="PANTHER" id="PTHR11019">
    <property type="entry name" value="HTH-TYPE TRANSCRIPTIONAL REGULATOR NIMR"/>
    <property type="match status" value="1"/>
</dbReference>
<evidence type="ECO:0000259" key="5">
    <source>
        <dbReference type="PROSITE" id="PS01124"/>
    </source>
</evidence>
<dbReference type="InterPro" id="IPR009057">
    <property type="entry name" value="Homeodomain-like_sf"/>
</dbReference>
<dbReference type="GO" id="GO:0003700">
    <property type="term" value="F:DNA-binding transcription factor activity"/>
    <property type="evidence" value="ECO:0007669"/>
    <property type="project" value="InterPro"/>
</dbReference>
<dbReference type="CDD" id="cd06124">
    <property type="entry name" value="cupin_NimR-like_N"/>
    <property type="match status" value="1"/>
</dbReference>
<organism evidence="6 7">
    <name type="scientific">Achromobacter pulmonis</name>
    <dbReference type="NCBI Taxonomy" id="1389932"/>
    <lineage>
        <taxon>Bacteria</taxon>
        <taxon>Pseudomonadati</taxon>
        <taxon>Pseudomonadota</taxon>
        <taxon>Betaproteobacteria</taxon>
        <taxon>Burkholderiales</taxon>
        <taxon>Alcaligenaceae</taxon>
        <taxon>Achromobacter</taxon>
    </lineage>
</organism>
<dbReference type="PANTHER" id="PTHR11019:SF159">
    <property type="entry name" value="TRANSCRIPTIONAL REGULATOR-RELATED"/>
    <property type="match status" value="1"/>
</dbReference>
<dbReference type="GO" id="GO:0043565">
    <property type="term" value="F:sequence-specific DNA binding"/>
    <property type="evidence" value="ECO:0007669"/>
    <property type="project" value="InterPro"/>
</dbReference>
<evidence type="ECO:0000256" key="4">
    <source>
        <dbReference type="ARBA" id="ARBA00023163"/>
    </source>
</evidence>